<comment type="subcellular location">
    <subcellularLocation>
        <location evidence="1">Nucleus</location>
    </subcellularLocation>
</comment>
<evidence type="ECO:0000256" key="7">
    <source>
        <dbReference type="ARBA" id="ARBA00023163"/>
    </source>
</evidence>
<evidence type="ECO:0000256" key="5">
    <source>
        <dbReference type="ARBA" id="ARBA00022833"/>
    </source>
</evidence>
<feature type="domain" description="PHD-type" evidence="10">
    <location>
        <begin position="368"/>
        <end position="416"/>
    </location>
</feature>
<keyword evidence="5" id="KW-0862">Zinc</keyword>
<evidence type="ECO:0000256" key="3">
    <source>
        <dbReference type="ARBA" id="ARBA00022737"/>
    </source>
</evidence>
<sequence>MDDSLSRGPDFEELSRDAVVEPEDAVIAVETIAVGEVATPKLVKTASKRVITADTTHTVFQPEHIVEYEWPPKSGERYFLQEQIAEFLDVKSFKRKYPDLQRRAVEKAERDYLVSTCRLGELMSDFQMQSLTTLRAIEVHELMSQDYSSLYAVYQKASAEKLKRLMVEQQREFDTIKSDSKKMEELRKRAIASASEYNSELLRDKQRERRQFWDMQTSIIQSSANRWKKMPAAMTRPTPYPVALMPGQFHQNYKKFSAEDLREMPLNTVLDYRERLPVKRPESPPAIIVDEQKIEAERARAAERAAESKSDGRLAPGDKCSFCRKDIQEKDKYVKCAQCHSNGHPACMDMSNEMYQTVKGYDWMCMDCKPCSVCKKLDEEDKMMFCDRCDRGYHTFCVGLDGLPSGRWVCANFCAKNGNGNGGNGRGSGSATPTTTGDLRCRDCDISINKDNKVHHRSKYRHSGLCMSCVNKRSA</sequence>
<evidence type="ECO:0000256" key="8">
    <source>
        <dbReference type="ARBA" id="ARBA00023242"/>
    </source>
</evidence>
<dbReference type="GO" id="GO:0008270">
    <property type="term" value="F:zinc ion binding"/>
    <property type="evidence" value="ECO:0007669"/>
    <property type="project" value="UniProtKB-KW"/>
</dbReference>
<feature type="domain" description="PHD-type" evidence="10">
    <location>
        <begin position="317"/>
        <end position="371"/>
    </location>
</feature>
<keyword evidence="6" id="KW-0805">Transcription regulation</keyword>
<dbReference type="PROSITE" id="PS50016">
    <property type="entry name" value="ZF_PHD_2"/>
    <property type="match status" value="2"/>
</dbReference>
<dbReference type="AlphaFoldDB" id="A0A914VBY5"/>
<keyword evidence="3" id="KW-0677">Repeat</keyword>
<evidence type="ECO:0000313" key="12">
    <source>
        <dbReference type="WBParaSite" id="PSAMB.scaffold1795size27802.g14934.t1"/>
    </source>
</evidence>
<dbReference type="CDD" id="cd15529">
    <property type="entry name" value="PHD2_PHF10"/>
    <property type="match status" value="1"/>
</dbReference>
<dbReference type="Proteomes" id="UP000887566">
    <property type="component" value="Unplaced"/>
</dbReference>
<keyword evidence="4 9" id="KW-0863">Zinc-finger</keyword>
<evidence type="ECO:0000256" key="9">
    <source>
        <dbReference type="PROSITE-ProRule" id="PRU00146"/>
    </source>
</evidence>
<name>A0A914VBY5_9BILA</name>
<evidence type="ECO:0000259" key="10">
    <source>
        <dbReference type="PROSITE" id="PS50016"/>
    </source>
</evidence>
<evidence type="ECO:0000256" key="2">
    <source>
        <dbReference type="ARBA" id="ARBA00022723"/>
    </source>
</evidence>
<reference evidence="12" key="1">
    <citation type="submission" date="2022-11" db="UniProtKB">
        <authorList>
            <consortium name="WormBaseParasite"/>
        </authorList>
    </citation>
    <scope>IDENTIFICATION</scope>
</reference>
<dbReference type="InterPro" id="IPR019787">
    <property type="entry name" value="Znf_PHD-finger"/>
</dbReference>
<evidence type="ECO:0000256" key="1">
    <source>
        <dbReference type="ARBA" id="ARBA00004123"/>
    </source>
</evidence>
<dbReference type="PANTHER" id="PTHR45888:SF4">
    <property type="entry name" value="PHD FINGER PROTEIN 10"/>
    <property type="match status" value="1"/>
</dbReference>
<evidence type="ECO:0000256" key="4">
    <source>
        <dbReference type="ARBA" id="ARBA00022771"/>
    </source>
</evidence>
<evidence type="ECO:0000313" key="11">
    <source>
        <dbReference type="Proteomes" id="UP000887566"/>
    </source>
</evidence>
<keyword evidence="11" id="KW-1185">Reference proteome</keyword>
<dbReference type="InterPro" id="IPR011011">
    <property type="entry name" value="Znf_FYVE_PHD"/>
</dbReference>
<accession>A0A914VBY5</accession>
<dbReference type="Gene3D" id="3.30.40.10">
    <property type="entry name" value="Zinc/RING finger domain, C3HC4 (zinc finger)"/>
    <property type="match status" value="1"/>
</dbReference>
<dbReference type="SUPFAM" id="SSF57903">
    <property type="entry name" value="FYVE/PHD zinc finger"/>
    <property type="match status" value="2"/>
</dbReference>
<keyword evidence="8" id="KW-0539">Nucleus</keyword>
<dbReference type="InterPro" id="IPR001965">
    <property type="entry name" value="Znf_PHD"/>
</dbReference>
<keyword evidence="7" id="KW-0804">Transcription</keyword>
<proteinExistence type="predicted"/>
<dbReference type="GO" id="GO:0005634">
    <property type="term" value="C:nucleus"/>
    <property type="evidence" value="ECO:0007669"/>
    <property type="project" value="UniProtKB-SubCell"/>
</dbReference>
<organism evidence="11 12">
    <name type="scientific">Plectus sambesii</name>
    <dbReference type="NCBI Taxonomy" id="2011161"/>
    <lineage>
        <taxon>Eukaryota</taxon>
        <taxon>Metazoa</taxon>
        <taxon>Ecdysozoa</taxon>
        <taxon>Nematoda</taxon>
        <taxon>Chromadorea</taxon>
        <taxon>Plectida</taxon>
        <taxon>Plectina</taxon>
        <taxon>Plectoidea</taxon>
        <taxon>Plectidae</taxon>
        <taxon>Plectus</taxon>
    </lineage>
</organism>
<dbReference type="SMART" id="SM00249">
    <property type="entry name" value="PHD"/>
    <property type="match status" value="2"/>
</dbReference>
<dbReference type="InterPro" id="IPR013083">
    <property type="entry name" value="Znf_RING/FYVE/PHD"/>
</dbReference>
<dbReference type="WBParaSite" id="PSAMB.scaffold1795size27802.g14934.t1">
    <property type="protein sequence ID" value="PSAMB.scaffold1795size27802.g14934.t1"/>
    <property type="gene ID" value="PSAMB.scaffold1795size27802.g14934"/>
</dbReference>
<dbReference type="PANTHER" id="PTHR45888">
    <property type="entry name" value="HL01030P-RELATED"/>
    <property type="match status" value="1"/>
</dbReference>
<dbReference type="CDD" id="cd21085">
    <property type="entry name" value="WH_NTD_PHF10"/>
    <property type="match status" value="1"/>
</dbReference>
<evidence type="ECO:0000256" key="6">
    <source>
        <dbReference type="ARBA" id="ARBA00023015"/>
    </source>
</evidence>
<keyword evidence="2" id="KW-0479">Metal-binding</keyword>
<dbReference type="Pfam" id="PF00628">
    <property type="entry name" value="PHD"/>
    <property type="match status" value="2"/>
</dbReference>
<protein>
    <submittedName>
        <fullName evidence="12">PHD-type domain-containing protein</fullName>
    </submittedName>
</protein>